<dbReference type="EMBL" id="LFZN01000108">
    <property type="protein sequence ID" value="KXS98702.1"/>
    <property type="molecule type" value="Genomic_DNA"/>
</dbReference>
<evidence type="ECO:0000313" key="2">
    <source>
        <dbReference type="EMBL" id="KXS98702.1"/>
    </source>
</evidence>
<dbReference type="AlphaFoldDB" id="A0A139H8B6"/>
<accession>A0A139H8B6</accession>
<feature type="compositionally biased region" description="Basic and acidic residues" evidence="1">
    <location>
        <begin position="46"/>
        <end position="56"/>
    </location>
</feature>
<evidence type="ECO:0000313" key="3">
    <source>
        <dbReference type="Proteomes" id="UP000070133"/>
    </source>
</evidence>
<protein>
    <submittedName>
        <fullName evidence="2">Uncharacterized protein</fullName>
    </submittedName>
</protein>
<sequence>MGLFSKISSKIEAKVLHRVGSHAYPKKLPPRDEKPRIDPSAPSPAKDIHAEDFAHRRDFRRSQSARHSDLCHELPVPDESETRIGGQQRYYAREQQQRRRDSAGNEQRPDQLHESAEPHCGESTETERSAHTTQTSHGQEWDDPNPVDNLADPGQHSHHLCFHGPQVARANAGVETQDGSATDLSTHNIGGTTGIVMGARTARERDHGPVKIGSANIKHIHRKKSDRERKEGEVRSERDIVEPSEQERSGPADGNQVVQASDTEHNIVERQHDGREISIGAMTGQPVEESPQMDDQIDLGQHYLGAKVDLEKMAVAGI</sequence>
<feature type="region of interest" description="Disordered" evidence="1">
    <location>
        <begin position="216"/>
        <end position="258"/>
    </location>
</feature>
<comment type="caution">
    <text evidence="2">The sequence shown here is derived from an EMBL/GenBank/DDBJ whole genome shotgun (WGS) entry which is preliminary data.</text>
</comment>
<name>A0A139H8B6_9PEZI</name>
<feature type="region of interest" description="Disordered" evidence="1">
    <location>
        <begin position="17"/>
        <end position="161"/>
    </location>
</feature>
<dbReference type="OrthoDB" id="3646612at2759"/>
<reference evidence="2 3" key="1">
    <citation type="submission" date="2015-07" db="EMBL/GenBank/DDBJ databases">
        <title>Comparative genomics of the Sigatoka disease complex on banana suggests a link between parallel evolutionary changes in Pseudocercospora fijiensis and Pseudocercospora eumusae and increased virulence on the banana host.</title>
        <authorList>
            <person name="Chang T.-C."/>
            <person name="Salvucci A."/>
            <person name="Crous P.W."/>
            <person name="Stergiopoulos I."/>
        </authorList>
    </citation>
    <scope>NUCLEOTIDE SEQUENCE [LARGE SCALE GENOMIC DNA]</scope>
    <source>
        <strain evidence="2 3">CBS 114824</strain>
    </source>
</reference>
<feature type="compositionally biased region" description="Basic and acidic residues" evidence="1">
    <location>
        <begin position="225"/>
        <end position="250"/>
    </location>
</feature>
<proteinExistence type="predicted"/>
<feature type="compositionally biased region" description="Basic and acidic residues" evidence="1">
    <location>
        <begin position="91"/>
        <end position="130"/>
    </location>
</feature>
<gene>
    <name evidence="2" type="ORF">AC578_1251</name>
</gene>
<evidence type="ECO:0000256" key="1">
    <source>
        <dbReference type="SAM" id="MobiDB-lite"/>
    </source>
</evidence>
<keyword evidence="3" id="KW-1185">Reference proteome</keyword>
<dbReference type="Proteomes" id="UP000070133">
    <property type="component" value="Unassembled WGS sequence"/>
</dbReference>
<organism evidence="2 3">
    <name type="scientific">Pseudocercospora eumusae</name>
    <dbReference type="NCBI Taxonomy" id="321146"/>
    <lineage>
        <taxon>Eukaryota</taxon>
        <taxon>Fungi</taxon>
        <taxon>Dikarya</taxon>
        <taxon>Ascomycota</taxon>
        <taxon>Pezizomycotina</taxon>
        <taxon>Dothideomycetes</taxon>
        <taxon>Dothideomycetidae</taxon>
        <taxon>Mycosphaerellales</taxon>
        <taxon>Mycosphaerellaceae</taxon>
        <taxon>Pseudocercospora</taxon>
    </lineage>
</organism>